<dbReference type="AlphaFoldDB" id="A0A318T3F2"/>
<sequence>MYDPYDWYWRADDGRVFSSARQAIVDADDEEYLGWRNDARQPTPWPLDDAGQQTDAALQAVLTPFGLYVGLAEAKAGHKAAVDQAAERERKKYITPGEGQAMEYQQAATEAIAYLAALEADPKYEPEPGAYPMLEASIGIDGDTLAEVATTVAAMHTQWQMIGSAIRTVRLAAKAAVGAAESVEAAQAVLDGIKWPTPQEVAR</sequence>
<accession>A0A318T3F2</accession>
<reference evidence="1 2" key="1">
    <citation type="submission" date="2018-06" db="EMBL/GenBank/DDBJ databases">
        <title>Genomic Encyclopedia of Type Strains, Phase III (KMG-III): the genomes of soil and plant-associated and newly described type strains.</title>
        <authorList>
            <person name="Whitman W."/>
        </authorList>
    </citation>
    <scope>NUCLEOTIDE SEQUENCE [LARGE SCALE GENOMIC DNA]</scope>
    <source>
        <strain evidence="1 2">ORS 1419</strain>
    </source>
</reference>
<dbReference type="OrthoDB" id="8256420at2"/>
<evidence type="ECO:0000313" key="1">
    <source>
        <dbReference type="EMBL" id="PYE87390.1"/>
    </source>
</evidence>
<name>A0A318T3F2_9HYPH</name>
<organism evidence="1 2">
    <name type="scientific">Phyllobacterium leguminum</name>
    <dbReference type="NCBI Taxonomy" id="314237"/>
    <lineage>
        <taxon>Bacteria</taxon>
        <taxon>Pseudomonadati</taxon>
        <taxon>Pseudomonadota</taxon>
        <taxon>Alphaproteobacteria</taxon>
        <taxon>Hyphomicrobiales</taxon>
        <taxon>Phyllobacteriaceae</taxon>
        <taxon>Phyllobacterium</taxon>
    </lineage>
</organism>
<dbReference type="Proteomes" id="UP000247454">
    <property type="component" value="Unassembled WGS sequence"/>
</dbReference>
<protein>
    <recommendedName>
        <fullName evidence="3">DUF4376 domain-containing protein</fullName>
    </recommendedName>
</protein>
<evidence type="ECO:0000313" key="2">
    <source>
        <dbReference type="Proteomes" id="UP000247454"/>
    </source>
</evidence>
<dbReference type="EMBL" id="QJTF01000013">
    <property type="protein sequence ID" value="PYE87390.1"/>
    <property type="molecule type" value="Genomic_DNA"/>
</dbReference>
<evidence type="ECO:0008006" key="3">
    <source>
        <dbReference type="Google" id="ProtNLM"/>
    </source>
</evidence>
<gene>
    <name evidence="1" type="ORF">C7477_11311</name>
</gene>
<dbReference type="RefSeq" id="WP_110752280.1">
    <property type="nucleotide sequence ID" value="NZ_QJTF01000013.1"/>
</dbReference>
<proteinExistence type="predicted"/>
<keyword evidence="2" id="KW-1185">Reference proteome</keyword>
<comment type="caution">
    <text evidence="1">The sequence shown here is derived from an EMBL/GenBank/DDBJ whole genome shotgun (WGS) entry which is preliminary data.</text>
</comment>